<evidence type="ECO:0000313" key="6">
    <source>
        <dbReference type="Proteomes" id="UP000886817"/>
    </source>
</evidence>
<dbReference type="Gene3D" id="3.40.50.2300">
    <property type="match status" value="2"/>
</dbReference>
<dbReference type="Proteomes" id="UP000886817">
    <property type="component" value="Unassembled WGS sequence"/>
</dbReference>
<dbReference type="InterPro" id="IPR010982">
    <property type="entry name" value="Lambda_DNA-bd_dom_sf"/>
</dbReference>
<dbReference type="InterPro" id="IPR028082">
    <property type="entry name" value="Peripla_BP_I"/>
</dbReference>
<sequence length="349" mass="39679">MAQRVTIKDIAEKTGTSVASVHRAIYGTKGISESLRQKILLEVENSNYRMDEAASMLRRGKFYITVLLPKPEGEERFYYRGLWDGIYRGAREIQKNKVKIKFVETTAGVEHICEALEHLFDETDERMNGLITICDDEESRGWIQRFIKRGTAVALVDRGVPIKNLCCCMETSSRDMGRLAMNMMEFLTRDDKKGSIVFVNGPDRRVSYRMYAQAVKEQMSLMGKGRELIVLNGYEGAKGRNELRELIAAGNVSGVIAGCARATYWVCDEMNKMAIDDLPPVVGTDVFEELAPFFENGILKASIYQSHREHGERAMRYLYEVLSNPYMKPETVPPGALSLVLKENYKYFI</sequence>
<evidence type="ECO:0000256" key="3">
    <source>
        <dbReference type="ARBA" id="ARBA00023163"/>
    </source>
</evidence>
<keyword evidence="1" id="KW-0805">Transcription regulation</keyword>
<dbReference type="InterPro" id="IPR000843">
    <property type="entry name" value="HTH_LacI"/>
</dbReference>
<dbReference type="PANTHER" id="PTHR30146:SF109">
    <property type="entry name" value="HTH-TYPE TRANSCRIPTIONAL REGULATOR GALS"/>
    <property type="match status" value="1"/>
</dbReference>
<dbReference type="PANTHER" id="PTHR30146">
    <property type="entry name" value="LACI-RELATED TRANSCRIPTIONAL REPRESSOR"/>
    <property type="match status" value="1"/>
</dbReference>
<dbReference type="SUPFAM" id="SSF47413">
    <property type="entry name" value="lambda repressor-like DNA-binding domains"/>
    <property type="match status" value="1"/>
</dbReference>
<dbReference type="CDD" id="cd01392">
    <property type="entry name" value="HTH_LacI"/>
    <property type="match status" value="1"/>
</dbReference>
<feature type="domain" description="HTH lacI-type" evidence="4">
    <location>
        <begin position="5"/>
        <end position="59"/>
    </location>
</feature>
<organism evidence="5 6">
    <name type="scientific">Candidatus Blautia gallistercoris</name>
    <dbReference type="NCBI Taxonomy" id="2838490"/>
    <lineage>
        <taxon>Bacteria</taxon>
        <taxon>Bacillati</taxon>
        <taxon>Bacillota</taxon>
        <taxon>Clostridia</taxon>
        <taxon>Lachnospirales</taxon>
        <taxon>Lachnospiraceae</taxon>
        <taxon>Blautia</taxon>
    </lineage>
</organism>
<keyword evidence="3" id="KW-0804">Transcription</keyword>
<gene>
    <name evidence="5" type="ORF">IAA45_06035</name>
</gene>
<dbReference type="GO" id="GO:0003700">
    <property type="term" value="F:DNA-binding transcription factor activity"/>
    <property type="evidence" value="ECO:0007669"/>
    <property type="project" value="TreeGrafter"/>
</dbReference>
<keyword evidence="2" id="KW-0238">DNA-binding</keyword>
<dbReference type="Gene3D" id="1.10.260.40">
    <property type="entry name" value="lambda repressor-like DNA-binding domains"/>
    <property type="match status" value="1"/>
</dbReference>
<reference evidence="5" key="1">
    <citation type="journal article" date="2021" name="PeerJ">
        <title>Extensive microbial diversity within the chicken gut microbiome revealed by metagenomics and culture.</title>
        <authorList>
            <person name="Gilroy R."/>
            <person name="Ravi A."/>
            <person name="Getino M."/>
            <person name="Pursley I."/>
            <person name="Horton D.L."/>
            <person name="Alikhan N.F."/>
            <person name="Baker D."/>
            <person name="Gharbi K."/>
            <person name="Hall N."/>
            <person name="Watson M."/>
            <person name="Adriaenssens E.M."/>
            <person name="Foster-Nyarko E."/>
            <person name="Jarju S."/>
            <person name="Secka A."/>
            <person name="Antonio M."/>
            <person name="Oren A."/>
            <person name="Chaudhuri R.R."/>
            <person name="La Ragione R."/>
            <person name="Hildebrand F."/>
            <person name="Pallen M.J."/>
        </authorList>
    </citation>
    <scope>NUCLEOTIDE SEQUENCE</scope>
    <source>
        <strain evidence="5">ChiSjej1B19-8411</strain>
    </source>
</reference>
<dbReference type="SMART" id="SM00354">
    <property type="entry name" value="HTH_LACI"/>
    <property type="match status" value="1"/>
</dbReference>
<evidence type="ECO:0000256" key="1">
    <source>
        <dbReference type="ARBA" id="ARBA00023015"/>
    </source>
</evidence>
<comment type="caution">
    <text evidence="5">The sequence shown here is derived from an EMBL/GenBank/DDBJ whole genome shotgun (WGS) entry which is preliminary data.</text>
</comment>
<proteinExistence type="predicted"/>
<evidence type="ECO:0000259" key="4">
    <source>
        <dbReference type="PROSITE" id="PS50932"/>
    </source>
</evidence>
<dbReference type="AlphaFoldDB" id="A0A9D2B305"/>
<reference evidence="5" key="2">
    <citation type="submission" date="2021-04" db="EMBL/GenBank/DDBJ databases">
        <authorList>
            <person name="Gilroy R."/>
        </authorList>
    </citation>
    <scope>NUCLEOTIDE SEQUENCE</scope>
    <source>
        <strain evidence="5">ChiSjej1B19-8411</strain>
    </source>
</reference>
<dbReference type="Pfam" id="PF13407">
    <property type="entry name" value="Peripla_BP_4"/>
    <property type="match status" value="1"/>
</dbReference>
<dbReference type="InterPro" id="IPR025997">
    <property type="entry name" value="SBP_2_dom"/>
</dbReference>
<protein>
    <submittedName>
        <fullName evidence="5">Substrate-binding domain-containing protein</fullName>
    </submittedName>
</protein>
<accession>A0A9D2B305</accession>
<dbReference type="GO" id="GO:0000976">
    <property type="term" value="F:transcription cis-regulatory region binding"/>
    <property type="evidence" value="ECO:0007669"/>
    <property type="project" value="TreeGrafter"/>
</dbReference>
<dbReference type="PROSITE" id="PS50932">
    <property type="entry name" value="HTH_LACI_2"/>
    <property type="match status" value="1"/>
</dbReference>
<name>A0A9D2B305_9FIRM</name>
<evidence type="ECO:0000313" key="5">
    <source>
        <dbReference type="EMBL" id="HIX59260.1"/>
    </source>
</evidence>
<dbReference type="EMBL" id="DXEX01000135">
    <property type="protein sequence ID" value="HIX59260.1"/>
    <property type="molecule type" value="Genomic_DNA"/>
</dbReference>
<dbReference type="SUPFAM" id="SSF53822">
    <property type="entry name" value="Periplasmic binding protein-like I"/>
    <property type="match status" value="1"/>
</dbReference>
<evidence type="ECO:0000256" key="2">
    <source>
        <dbReference type="ARBA" id="ARBA00023125"/>
    </source>
</evidence>